<gene>
    <name evidence="8" type="primary">menA</name>
    <name evidence="10" type="ORF">QQS35_19145</name>
</gene>
<dbReference type="NCBIfam" id="NF004749">
    <property type="entry name" value="PRK06080.1-1"/>
    <property type="match status" value="1"/>
</dbReference>
<feature type="transmembrane region" description="Helical" evidence="8">
    <location>
        <begin position="228"/>
        <end position="256"/>
    </location>
</feature>
<evidence type="ECO:0000313" key="10">
    <source>
        <dbReference type="EMBL" id="MDL4842555.1"/>
    </source>
</evidence>
<keyword evidence="5 8" id="KW-0812">Transmembrane</keyword>
<evidence type="ECO:0000256" key="7">
    <source>
        <dbReference type="ARBA" id="ARBA00023136"/>
    </source>
</evidence>
<dbReference type="InterPro" id="IPR026046">
    <property type="entry name" value="UBIAD1"/>
</dbReference>
<feature type="transmembrane region" description="Helical" evidence="8">
    <location>
        <begin position="105"/>
        <end position="122"/>
    </location>
</feature>
<feature type="transmembrane region" description="Helical" evidence="8">
    <location>
        <begin position="30"/>
        <end position="47"/>
    </location>
</feature>
<comment type="pathway">
    <text evidence="8">Quinol/quinone metabolism; menaquinone biosynthesis; menaquinol from 1,4-dihydroxy-2-naphthoate: step 1/2.</text>
</comment>
<keyword evidence="6 8" id="KW-1133">Transmembrane helix</keyword>
<comment type="similarity">
    <text evidence="8">Belongs to the MenA family. Type 1 subfamily.</text>
</comment>
<feature type="transmembrane region" description="Helical" evidence="8">
    <location>
        <begin position="189"/>
        <end position="207"/>
    </location>
</feature>
<evidence type="ECO:0000256" key="8">
    <source>
        <dbReference type="HAMAP-Rule" id="MF_01937"/>
    </source>
</evidence>
<dbReference type="GO" id="GO:0046428">
    <property type="term" value="F:1,4-dihydroxy-2-naphthoate polyprenyltransferase activity"/>
    <property type="evidence" value="ECO:0007669"/>
    <property type="project" value="UniProtKB-EC"/>
</dbReference>
<evidence type="ECO:0000256" key="9">
    <source>
        <dbReference type="NCBIfam" id="TIGR00751"/>
    </source>
</evidence>
<feature type="transmembrane region" description="Helical" evidence="8">
    <location>
        <begin position="53"/>
        <end position="73"/>
    </location>
</feature>
<keyword evidence="11" id="KW-1185">Reference proteome</keyword>
<dbReference type="PANTHER" id="PTHR13929:SF0">
    <property type="entry name" value="UBIA PRENYLTRANSFERASE DOMAIN-CONTAINING PROTEIN 1"/>
    <property type="match status" value="1"/>
</dbReference>
<dbReference type="PANTHER" id="PTHR13929">
    <property type="entry name" value="1,4-DIHYDROXY-2-NAPHTHOATE OCTAPRENYLTRANSFERASE"/>
    <property type="match status" value="1"/>
</dbReference>
<keyword evidence="3 8" id="KW-1003">Cell membrane</keyword>
<keyword evidence="2 8" id="KW-0474">Menaquinone biosynthesis</keyword>
<dbReference type="CDD" id="cd13962">
    <property type="entry name" value="PT_UbiA_UBIAD1"/>
    <property type="match status" value="1"/>
</dbReference>
<evidence type="ECO:0000256" key="2">
    <source>
        <dbReference type="ARBA" id="ARBA00022428"/>
    </source>
</evidence>
<feature type="transmembrane region" description="Helical" evidence="8">
    <location>
        <begin position="128"/>
        <end position="145"/>
    </location>
</feature>
<evidence type="ECO:0000256" key="6">
    <source>
        <dbReference type="ARBA" id="ARBA00022989"/>
    </source>
</evidence>
<reference evidence="10 11" key="1">
    <citation type="submission" date="2023-06" db="EMBL/GenBank/DDBJ databases">
        <title>Aquibacillus rhizosphaerae LR5S19.</title>
        <authorList>
            <person name="Sun J.-Q."/>
        </authorList>
    </citation>
    <scope>NUCLEOTIDE SEQUENCE [LARGE SCALE GENOMIC DNA]</scope>
    <source>
        <strain evidence="10 11">LR5S19</strain>
    </source>
</reference>
<accession>A0ABT7LBJ8</accession>
<organism evidence="10 11">
    <name type="scientific">Aquibacillus rhizosphaerae</name>
    <dbReference type="NCBI Taxonomy" id="3051431"/>
    <lineage>
        <taxon>Bacteria</taxon>
        <taxon>Bacillati</taxon>
        <taxon>Bacillota</taxon>
        <taxon>Bacilli</taxon>
        <taxon>Bacillales</taxon>
        <taxon>Bacillaceae</taxon>
        <taxon>Aquibacillus</taxon>
    </lineage>
</organism>
<comment type="caution">
    <text evidence="10">The sequence shown here is derived from an EMBL/GenBank/DDBJ whole genome shotgun (WGS) entry which is preliminary data.</text>
</comment>
<dbReference type="PIRSF" id="PIRSF005355">
    <property type="entry name" value="UBIAD1"/>
    <property type="match status" value="1"/>
</dbReference>
<name>A0ABT7LBJ8_9BACI</name>
<keyword evidence="4 8" id="KW-0808">Transferase</keyword>
<evidence type="ECO:0000313" key="11">
    <source>
        <dbReference type="Proteomes" id="UP001235343"/>
    </source>
</evidence>
<sequence length="315" mass="34787">MQTLEKNTMKHSLNEQQGFHVWWRLLRPHTLTASFIPVFVGSMLAILDGSINYLLFIAMLVAAMLIQAATNMFNEYYDFIRGLDNENSVGIGGTIVRDGVKPKKVLILAISFFATAMLLGVYICIESSWWICAIGLFCMLLGYLYTGGPYPIAYTPFGELFAGFFMGTMIIAISYFIQTLTISSEVILISLPIAIFIATILLANNIRDLDGDKKNGRKTIAILIGHKNATALLAGSFMACYIITITFIAIGILPIWSLITLLSIRKATDAIKGFKGKRTNFEMIPAMVATAQTNTIYGFLLGISLILQIVIPFSF</sequence>
<protein>
    <recommendedName>
        <fullName evidence="8 9">1,4-dihydroxy-2-naphthoate octaprenyltransferase</fullName>
        <shortName evidence="8">DHNA-octaprenyltransferase</shortName>
        <ecNumber evidence="8 9">2.5.1.74</ecNumber>
    </recommendedName>
</protein>
<dbReference type="HAMAP" id="MF_01937">
    <property type="entry name" value="MenA_1"/>
    <property type="match status" value="1"/>
</dbReference>
<evidence type="ECO:0000256" key="1">
    <source>
        <dbReference type="ARBA" id="ARBA00004141"/>
    </source>
</evidence>
<proteinExistence type="inferred from homology"/>
<dbReference type="Proteomes" id="UP001235343">
    <property type="component" value="Unassembled WGS sequence"/>
</dbReference>
<dbReference type="RefSeq" id="WP_285933847.1">
    <property type="nucleotide sequence ID" value="NZ_JASTZU010000059.1"/>
</dbReference>
<dbReference type="EC" id="2.5.1.74" evidence="8 9"/>
<dbReference type="InterPro" id="IPR004657">
    <property type="entry name" value="MenA"/>
</dbReference>
<feature type="transmembrane region" description="Helical" evidence="8">
    <location>
        <begin position="157"/>
        <end position="177"/>
    </location>
</feature>
<feature type="transmembrane region" description="Helical" evidence="8">
    <location>
        <begin position="295"/>
        <end position="313"/>
    </location>
</feature>
<comment type="function">
    <text evidence="8">Conversion of 1,4-dihydroxy-2-naphthoate (DHNA) to demethylmenaquinone (DMK).</text>
</comment>
<dbReference type="EMBL" id="JASTZU010000059">
    <property type="protein sequence ID" value="MDL4842555.1"/>
    <property type="molecule type" value="Genomic_DNA"/>
</dbReference>
<evidence type="ECO:0000256" key="5">
    <source>
        <dbReference type="ARBA" id="ARBA00022692"/>
    </source>
</evidence>
<comment type="catalytic activity">
    <reaction evidence="8">
        <text>an all-trans-polyprenyl diphosphate + 1,4-dihydroxy-2-naphthoate + H(+) = a 2-demethylmenaquinol + CO2 + diphosphate</text>
        <dbReference type="Rhea" id="RHEA:26478"/>
        <dbReference type="Rhea" id="RHEA-COMP:9563"/>
        <dbReference type="Rhea" id="RHEA-COMP:9564"/>
        <dbReference type="ChEBI" id="CHEBI:11173"/>
        <dbReference type="ChEBI" id="CHEBI:15378"/>
        <dbReference type="ChEBI" id="CHEBI:16526"/>
        <dbReference type="ChEBI" id="CHEBI:33019"/>
        <dbReference type="ChEBI" id="CHEBI:55437"/>
        <dbReference type="ChEBI" id="CHEBI:58914"/>
        <dbReference type="EC" id="2.5.1.74"/>
    </reaction>
</comment>
<dbReference type="NCBIfam" id="TIGR00751">
    <property type="entry name" value="menA"/>
    <property type="match status" value="1"/>
</dbReference>
<keyword evidence="7 8" id="KW-0472">Membrane</keyword>
<dbReference type="InterPro" id="IPR044878">
    <property type="entry name" value="UbiA_sf"/>
</dbReference>
<dbReference type="Pfam" id="PF01040">
    <property type="entry name" value="UbiA"/>
    <property type="match status" value="1"/>
</dbReference>
<comment type="subcellular location">
    <subcellularLocation>
        <location evidence="8">Cell membrane</location>
        <topology evidence="8">Multi-pass membrane protein</topology>
    </subcellularLocation>
    <subcellularLocation>
        <location evidence="1">Membrane</location>
        <topology evidence="1">Multi-pass membrane protein</topology>
    </subcellularLocation>
</comment>
<dbReference type="Gene3D" id="1.10.357.140">
    <property type="entry name" value="UbiA prenyltransferase"/>
    <property type="match status" value="1"/>
</dbReference>
<evidence type="ECO:0000256" key="4">
    <source>
        <dbReference type="ARBA" id="ARBA00022679"/>
    </source>
</evidence>
<evidence type="ECO:0000256" key="3">
    <source>
        <dbReference type="ARBA" id="ARBA00022475"/>
    </source>
</evidence>
<dbReference type="InterPro" id="IPR000537">
    <property type="entry name" value="UbiA_prenyltransferase"/>
</dbReference>